<dbReference type="InterPro" id="IPR049945">
    <property type="entry name" value="AAA_22"/>
</dbReference>
<dbReference type="KEGG" id="ddf:DEFDS_1010"/>
<evidence type="ECO:0000259" key="1">
    <source>
        <dbReference type="SMART" id="SM00382"/>
    </source>
</evidence>
<dbReference type="eggNOG" id="COG3267">
    <property type="taxonomic scope" value="Bacteria"/>
</dbReference>
<accession>D3PD07</accession>
<dbReference type="PANTHER" id="PTHR35894:SF1">
    <property type="entry name" value="PHOSPHORIBULOKINASE _ URIDINE KINASE FAMILY"/>
    <property type="match status" value="1"/>
</dbReference>
<sequence length="270" mass="30892">MGVKEFYNLKELPFNNSPDLKYFYKSKHHVKALLKLQYLIEEKKGLGLVLGPIGTGKTTIARLFYEDIDPVLYEVLFIVVVHSEVSSEWFLKKLCMQLGVKDIPSEKPEMVARLFQKISEISDTGKNVVIIIDEAQMLTKKEVMEEIRGLLNFEDESGKMINFVLFGLPELNENLKLDEPLFQRVAMRLTLQPLDLEETRNYIYHRLNIAGGDKEIFEEASIPIIYESSKGIPRLINTICDNALFEGYLQKSETISANIVRQVCIDLGLA</sequence>
<feature type="domain" description="AAA+ ATPase" evidence="1">
    <location>
        <begin position="43"/>
        <end position="213"/>
    </location>
</feature>
<gene>
    <name evidence="2" type="ordered locus">DEFDS_1010</name>
</gene>
<dbReference type="InterPro" id="IPR003593">
    <property type="entry name" value="AAA+_ATPase"/>
</dbReference>
<keyword evidence="3" id="KW-1185">Reference proteome</keyword>
<evidence type="ECO:0000313" key="3">
    <source>
        <dbReference type="Proteomes" id="UP000001520"/>
    </source>
</evidence>
<dbReference type="RefSeq" id="WP_013007727.1">
    <property type="nucleotide sequence ID" value="NC_013939.1"/>
</dbReference>
<dbReference type="Gene3D" id="3.40.50.300">
    <property type="entry name" value="P-loop containing nucleotide triphosphate hydrolases"/>
    <property type="match status" value="1"/>
</dbReference>
<dbReference type="GO" id="GO:0016887">
    <property type="term" value="F:ATP hydrolysis activity"/>
    <property type="evidence" value="ECO:0007669"/>
    <property type="project" value="InterPro"/>
</dbReference>
<dbReference type="OrthoDB" id="9779230at2"/>
<dbReference type="HOGENOM" id="CLU_024125_3_0_0"/>
<evidence type="ECO:0000313" key="2">
    <source>
        <dbReference type="EMBL" id="BAI80480.1"/>
    </source>
</evidence>
<dbReference type="Proteomes" id="UP000001520">
    <property type="component" value="Chromosome"/>
</dbReference>
<reference evidence="2 3" key="1">
    <citation type="journal article" date="2010" name="DNA Res.">
        <title>Bacterial lifestyle in a deep-sea hydrothermal vent chimney revealed by the genome sequence of the thermophilic bacterium Deferribacter desulfuricans SSM1.</title>
        <authorList>
            <person name="Takaki Y."/>
            <person name="Shimamura S."/>
            <person name="Nakagawa S."/>
            <person name="Fukuhara Y."/>
            <person name="Horikawa H."/>
            <person name="Ankai A."/>
            <person name="Harada T."/>
            <person name="Hosoyama A."/>
            <person name="Oguchi A."/>
            <person name="Fukui S."/>
            <person name="Fujita N."/>
            <person name="Takami H."/>
            <person name="Takai K."/>
        </authorList>
    </citation>
    <scope>NUCLEOTIDE SEQUENCE [LARGE SCALE GENOMIC DNA]</scope>
    <source>
        <strain evidence="3">DSM 14783 / JCM 11476 / NBRC 101012 / SSM1</strain>
    </source>
</reference>
<dbReference type="SUPFAM" id="SSF52540">
    <property type="entry name" value="P-loop containing nucleoside triphosphate hydrolases"/>
    <property type="match status" value="1"/>
</dbReference>
<protein>
    <submittedName>
        <fullName evidence="2">General secretion pathway protein A</fullName>
    </submittedName>
</protein>
<organism evidence="2 3">
    <name type="scientific">Deferribacter desulfuricans (strain DSM 14783 / JCM 11476 / NBRC 101012 / SSM1)</name>
    <dbReference type="NCBI Taxonomy" id="639282"/>
    <lineage>
        <taxon>Bacteria</taxon>
        <taxon>Pseudomonadati</taxon>
        <taxon>Deferribacterota</taxon>
        <taxon>Deferribacteres</taxon>
        <taxon>Deferribacterales</taxon>
        <taxon>Deferribacteraceae</taxon>
        <taxon>Deferribacter</taxon>
    </lineage>
</organism>
<dbReference type="Pfam" id="PF13401">
    <property type="entry name" value="AAA_22"/>
    <property type="match status" value="1"/>
</dbReference>
<name>D3PD07_DEFDS</name>
<dbReference type="InterPro" id="IPR052026">
    <property type="entry name" value="ExeA_AAA_ATPase_DNA-bind"/>
</dbReference>
<dbReference type="EMBL" id="AP011529">
    <property type="protein sequence ID" value="BAI80480.1"/>
    <property type="molecule type" value="Genomic_DNA"/>
</dbReference>
<proteinExistence type="predicted"/>
<dbReference type="PANTHER" id="PTHR35894">
    <property type="entry name" value="GENERAL SECRETION PATHWAY PROTEIN A-RELATED"/>
    <property type="match status" value="1"/>
</dbReference>
<dbReference type="AlphaFoldDB" id="D3PD07"/>
<dbReference type="SMART" id="SM00382">
    <property type="entry name" value="AAA"/>
    <property type="match status" value="1"/>
</dbReference>
<dbReference type="InterPro" id="IPR027417">
    <property type="entry name" value="P-loop_NTPase"/>
</dbReference>
<dbReference type="STRING" id="639282.DEFDS_1010"/>